<keyword evidence="1" id="KW-0812">Transmembrane</keyword>
<dbReference type="Proteomes" id="UP000008332">
    <property type="component" value="Chromosome"/>
</dbReference>
<reference evidence="3" key="1">
    <citation type="submission" date="2006-02" db="EMBL/GenBank/DDBJ databases">
        <title>Complete sequence of chromosome of Rhodoferax ferrireducens DSM 15236.</title>
        <authorList>
            <person name="Copeland A."/>
            <person name="Lucas S."/>
            <person name="Lapidus A."/>
            <person name="Barry K."/>
            <person name="Detter J.C."/>
            <person name="Glavina del Rio T."/>
            <person name="Hammon N."/>
            <person name="Israni S."/>
            <person name="Pitluck S."/>
            <person name="Brettin T."/>
            <person name="Bruce D."/>
            <person name="Han C."/>
            <person name="Tapia R."/>
            <person name="Gilna P."/>
            <person name="Kiss H."/>
            <person name="Schmutz J."/>
            <person name="Larimer F."/>
            <person name="Land M."/>
            <person name="Kyrpides N."/>
            <person name="Ivanova N."/>
            <person name="Richardson P."/>
        </authorList>
    </citation>
    <scope>NUCLEOTIDE SEQUENCE [LARGE SCALE GENOMIC DNA]</scope>
    <source>
        <strain evidence="3">ATCC BAA-621 / DSM 15236 / T118</strain>
    </source>
</reference>
<gene>
    <name evidence="2" type="ordered locus">Rfer_4074</name>
</gene>
<keyword evidence="1" id="KW-0472">Membrane</keyword>
<dbReference type="EMBL" id="CP000267">
    <property type="protein sequence ID" value="ABD71772.1"/>
    <property type="molecule type" value="Genomic_DNA"/>
</dbReference>
<evidence type="ECO:0000256" key="1">
    <source>
        <dbReference type="SAM" id="Phobius"/>
    </source>
</evidence>
<dbReference type="RefSeq" id="WP_011466334.1">
    <property type="nucleotide sequence ID" value="NC_007908.1"/>
</dbReference>
<dbReference type="AlphaFoldDB" id="Q21R31"/>
<accession>Q21R31</accession>
<proteinExistence type="predicted"/>
<sequence>MLIDCYECKAKISDTAASCPHCGALPEDSDRSLSVTVTDLDMRFMTIFWFMVKASVAAVPAVIFVYVAATVVRGVLTPLFNL</sequence>
<organism evidence="2 3">
    <name type="scientific">Albidiferax ferrireducens (strain ATCC BAA-621 / DSM 15236 / T118)</name>
    <name type="common">Rhodoferax ferrireducens</name>
    <dbReference type="NCBI Taxonomy" id="338969"/>
    <lineage>
        <taxon>Bacteria</taxon>
        <taxon>Pseudomonadati</taxon>
        <taxon>Pseudomonadota</taxon>
        <taxon>Betaproteobacteria</taxon>
        <taxon>Burkholderiales</taxon>
        <taxon>Comamonadaceae</taxon>
        <taxon>Rhodoferax</taxon>
    </lineage>
</organism>
<dbReference type="KEGG" id="rfr:Rfer_4074"/>
<evidence type="ECO:0000313" key="3">
    <source>
        <dbReference type="Proteomes" id="UP000008332"/>
    </source>
</evidence>
<protein>
    <recommendedName>
        <fullName evidence="4">Zinc ribbon domain-containing protein</fullName>
    </recommendedName>
</protein>
<dbReference type="HOGENOM" id="CLU_2556020_0_0_4"/>
<evidence type="ECO:0000313" key="2">
    <source>
        <dbReference type="EMBL" id="ABD71772.1"/>
    </source>
</evidence>
<keyword evidence="3" id="KW-1185">Reference proteome</keyword>
<name>Q21R31_ALBFT</name>
<feature type="transmembrane region" description="Helical" evidence="1">
    <location>
        <begin position="47"/>
        <end position="72"/>
    </location>
</feature>
<evidence type="ECO:0008006" key="4">
    <source>
        <dbReference type="Google" id="ProtNLM"/>
    </source>
</evidence>
<keyword evidence="1" id="KW-1133">Transmembrane helix</keyword>
<dbReference type="STRING" id="338969.Rfer_4074"/>